<evidence type="ECO:0000313" key="3">
    <source>
        <dbReference type="Proteomes" id="UP000828390"/>
    </source>
</evidence>
<dbReference type="AlphaFoldDB" id="A0A9D4R5W4"/>
<protein>
    <submittedName>
        <fullName evidence="2">Uncharacterized protein</fullName>
    </submittedName>
</protein>
<evidence type="ECO:0000313" key="2">
    <source>
        <dbReference type="EMBL" id="KAH3854385.1"/>
    </source>
</evidence>
<comment type="caution">
    <text evidence="2">The sequence shown here is derived from an EMBL/GenBank/DDBJ whole genome shotgun (WGS) entry which is preliminary data.</text>
</comment>
<feature type="region of interest" description="Disordered" evidence="1">
    <location>
        <begin position="1"/>
        <end position="22"/>
    </location>
</feature>
<proteinExistence type="predicted"/>
<gene>
    <name evidence="2" type="ORF">DPMN_096926</name>
</gene>
<name>A0A9D4R5W4_DREPO</name>
<sequence length="144" mass="16289">MRIDSERHGVHRKRSKTRDQATGIEYSNSSFPIQHLGTVNKASILSRKVRLISVFDDVKRNNRRPTATARYSTCNQTYNDASVGQNLVLVHFSSQKLVCETVDSIRRDLSVSHCQSAFVEAQTASFLVDDLGALYRTFEVRSSH</sequence>
<keyword evidence="3" id="KW-1185">Reference proteome</keyword>
<accession>A0A9D4R5W4</accession>
<dbReference type="EMBL" id="JAIWYP010000003">
    <property type="protein sequence ID" value="KAH3854385.1"/>
    <property type="molecule type" value="Genomic_DNA"/>
</dbReference>
<reference evidence="2" key="2">
    <citation type="submission" date="2020-11" db="EMBL/GenBank/DDBJ databases">
        <authorList>
            <person name="McCartney M.A."/>
            <person name="Auch B."/>
            <person name="Kono T."/>
            <person name="Mallez S."/>
            <person name="Becker A."/>
            <person name="Gohl D.M."/>
            <person name="Silverstein K.A.T."/>
            <person name="Koren S."/>
            <person name="Bechman K.B."/>
            <person name="Herman A."/>
            <person name="Abrahante J.E."/>
            <person name="Garbe J."/>
        </authorList>
    </citation>
    <scope>NUCLEOTIDE SEQUENCE</scope>
    <source>
        <strain evidence="2">Duluth1</strain>
        <tissue evidence="2">Whole animal</tissue>
    </source>
</reference>
<evidence type="ECO:0000256" key="1">
    <source>
        <dbReference type="SAM" id="MobiDB-lite"/>
    </source>
</evidence>
<dbReference type="Proteomes" id="UP000828390">
    <property type="component" value="Unassembled WGS sequence"/>
</dbReference>
<reference evidence="2" key="1">
    <citation type="journal article" date="2019" name="bioRxiv">
        <title>The Genome of the Zebra Mussel, Dreissena polymorpha: A Resource for Invasive Species Research.</title>
        <authorList>
            <person name="McCartney M.A."/>
            <person name="Auch B."/>
            <person name="Kono T."/>
            <person name="Mallez S."/>
            <person name="Zhang Y."/>
            <person name="Obille A."/>
            <person name="Becker A."/>
            <person name="Abrahante J.E."/>
            <person name="Garbe J."/>
            <person name="Badalamenti J.P."/>
            <person name="Herman A."/>
            <person name="Mangelson H."/>
            <person name="Liachko I."/>
            <person name="Sullivan S."/>
            <person name="Sone E.D."/>
            <person name="Koren S."/>
            <person name="Silverstein K.A.T."/>
            <person name="Beckman K.B."/>
            <person name="Gohl D.M."/>
        </authorList>
    </citation>
    <scope>NUCLEOTIDE SEQUENCE</scope>
    <source>
        <strain evidence="2">Duluth1</strain>
        <tissue evidence="2">Whole animal</tissue>
    </source>
</reference>
<organism evidence="2 3">
    <name type="scientific">Dreissena polymorpha</name>
    <name type="common">Zebra mussel</name>
    <name type="synonym">Mytilus polymorpha</name>
    <dbReference type="NCBI Taxonomy" id="45954"/>
    <lineage>
        <taxon>Eukaryota</taxon>
        <taxon>Metazoa</taxon>
        <taxon>Spiralia</taxon>
        <taxon>Lophotrochozoa</taxon>
        <taxon>Mollusca</taxon>
        <taxon>Bivalvia</taxon>
        <taxon>Autobranchia</taxon>
        <taxon>Heteroconchia</taxon>
        <taxon>Euheterodonta</taxon>
        <taxon>Imparidentia</taxon>
        <taxon>Neoheterodontei</taxon>
        <taxon>Myida</taxon>
        <taxon>Dreissenoidea</taxon>
        <taxon>Dreissenidae</taxon>
        <taxon>Dreissena</taxon>
    </lineage>
</organism>